<dbReference type="RefSeq" id="WP_131560451.1">
    <property type="nucleotide sequence ID" value="NZ_SJSN01000012.1"/>
</dbReference>
<dbReference type="EMBL" id="SJSN01000012">
    <property type="protein sequence ID" value="TCD05865.1"/>
    <property type="molecule type" value="Genomic_DNA"/>
</dbReference>
<protein>
    <submittedName>
        <fullName evidence="2">DUF3253 domain-containing protein</fullName>
    </submittedName>
</protein>
<sequence>MPQHPDIAKTILATAGERGKEKSTCPSEIARSLFPADWRKHMEKVRGVAIDLQIQGKVIITQKGKPVDIEKIKGPIRIKII</sequence>
<evidence type="ECO:0000313" key="2">
    <source>
        <dbReference type="EMBL" id="TCD05865.1"/>
    </source>
</evidence>
<accession>A0A4R0P0I2</accession>
<dbReference type="Gene3D" id="1.10.10.10">
    <property type="entry name" value="Winged helix-like DNA-binding domain superfamily/Winged helix DNA-binding domain"/>
    <property type="match status" value="1"/>
</dbReference>
<dbReference type="AlphaFoldDB" id="A0A4R0P0I2"/>
<keyword evidence="3" id="KW-1185">Reference proteome</keyword>
<proteinExistence type="predicted"/>
<dbReference type="InterPro" id="IPR021660">
    <property type="entry name" value="DUF3253"/>
</dbReference>
<dbReference type="Proteomes" id="UP000291485">
    <property type="component" value="Unassembled WGS sequence"/>
</dbReference>
<dbReference type="Pfam" id="PF11625">
    <property type="entry name" value="DUF3253"/>
    <property type="match status" value="1"/>
</dbReference>
<dbReference type="InterPro" id="IPR036390">
    <property type="entry name" value="WH_DNA-bd_sf"/>
</dbReference>
<evidence type="ECO:0000256" key="1">
    <source>
        <dbReference type="SAM" id="MobiDB-lite"/>
    </source>
</evidence>
<evidence type="ECO:0000313" key="3">
    <source>
        <dbReference type="Proteomes" id="UP000291485"/>
    </source>
</evidence>
<gene>
    <name evidence="2" type="ORF">EZ449_15490</name>
</gene>
<dbReference type="InterPro" id="IPR036388">
    <property type="entry name" value="WH-like_DNA-bd_sf"/>
</dbReference>
<organism evidence="2 3">
    <name type="scientific">Pedobacter frigidisoli</name>
    <dbReference type="NCBI Taxonomy" id="2530455"/>
    <lineage>
        <taxon>Bacteria</taxon>
        <taxon>Pseudomonadati</taxon>
        <taxon>Bacteroidota</taxon>
        <taxon>Sphingobacteriia</taxon>
        <taxon>Sphingobacteriales</taxon>
        <taxon>Sphingobacteriaceae</taxon>
        <taxon>Pedobacter</taxon>
    </lineage>
</organism>
<feature type="region of interest" description="Disordered" evidence="1">
    <location>
        <begin position="1"/>
        <end position="24"/>
    </location>
</feature>
<comment type="caution">
    <text evidence="2">The sequence shown here is derived from an EMBL/GenBank/DDBJ whole genome shotgun (WGS) entry which is preliminary data.</text>
</comment>
<reference evidence="2 3" key="1">
    <citation type="submission" date="2019-02" db="EMBL/GenBank/DDBJ databases">
        <title>Pedobacter sp. RP-3-11 sp. nov., isolated from Arctic soil.</title>
        <authorList>
            <person name="Dahal R.H."/>
        </authorList>
    </citation>
    <scope>NUCLEOTIDE SEQUENCE [LARGE SCALE GENOMIC DNA]</scope>
    <source>
        <strain evidence="2 3">RP-3-11</strain>
    </source>
</reference>
<dbReference type="OrthoDB" id="711646at2"/>
<name>A0A4R0P0I2_9SPHI</name>
<dbReference type="SUPFAM" id="SSF46785">
    <property type="entry name" value="Winged helix' DNA-binding domain"/>
    <property type="match status" value="1"/>
</dbReference>